<dbReference type="RefSeq" id="WP_138646641.1">
    <property type="nucleotide sequence ID" value="NZ_VCKW01000098.1"/>
</dbReference>
<gene>
    <name evidence="2" type="ORF">ETD83_19870</name>
</gene>
<dbReference type="OrthoDB" id="3482720at2"/>
<feature type="region of interest" description="Disordered" evidence="1">
    <location>
        <begin position="91"/>
        <end position="127"/>
    </location>
</feature>
<evidence type="ECO:0000313" key="3">
    <source>
        <dbReference type="Proteomes" id="UP000309174"/>
    </source>
</evidence>
<proteinExistence type="predicted"/>
<comment type="caution">
    <text evidence="2">The sequence shown here is derived from an EMBL/GenBank/DDBJ whole genome shotgun (WGS) entry which is preliminary data.</text>
</comment>
<feature type="compositionally biased region" description="Polar residues" evidence="1">
    <location>
        <begin position="116"/>
        <end position="127"/>
    </location>
</feature>
<protein>
    <submittedName>
        <fullName evidence="2">Uncharacterized protein</fullName>
    </submittedName>
</protein>
<reference evidence="2 3" key="1">
    <citation type="submission" date="2019-05" db="EMBL/GenBank/DDBJ databases">
        <title>Draft genome sequence of Actinomadura sp. 14C53.</title>
        <authorList>
            <person name="Saricaoglu S."/>
            <person name="Isik K."/>
        </authorList>
    </citation>
    <scope>NUCLEOTIDE SEQUENCE [LARGE SCALE GENOMIC DNA]</scope>
    <source>
        <strain evidence="2 3">14C53</strain>
    </source>
</reference>
<dbReference type="EMBL" id="VCKW01000098">
    <property type="protein sequence ID" value="TMQ97806.1"/>
    <property type="molecule type" value="Genomic_DNA"/>
</dbReference>
<keyword evidence="3" id="KW-1185">Reference proteome</keyword>
<name>A0A5C4J9Q4_9ACTN</name>
<dbReference type="AlphaFoldDB" id="A0A5C4J9Q4"/>
<organism evidence="2 3">
    <name type="scientific">Actinomadura soli</name>
    <dbReference type="NCBI Taxonomy" id="2508997"/>
    <lineage>
        <taxon>Bacteria</taxon>
        <taxon>Bacillati</taxon>
        <taxon>Actinomycetota</taxon>
        <taxon>Actinomycetes</taxon>
        <taxon>Streptosporangiales</taxon>
        <taxon>Thermomonosporaceae</taxon>
        <taxon>Actinomadura</taxon>
    </lineage>
</organism>
<sequence length="127" mass="13857">MGDQKSEIDTEEVKKILKRLRDNLDDFEKGGHGKRNDISMHGNVTTAELGQYPAVSGLAASTQSAYSQIKGQYDAFLRSYQGIIDALDRMVSNHDEKEQQNTAAANRAMTSGGGSTPTNQNTGSYKQ</sequence>
<evidence type="ECO:0000256" key="1">
    <source>
        <dbReference type="SAM" id="MobiDB-lite"/>
    </source>
</evidence>
<evidence type="ECO:0000313" key="2">
    <source>
        <dbReference type="EMBL" id="TMQ97806.1"/>
    </source>
</evidence>
<dbReference type="Proteomes" id="UP000309174">
    <property type="component" value="Unassembled WGS sequence"/>
</dbReference>
<accession>A0A5C4J9Q4</accession>